<protein>
    <submittedName>
        <fullName evidence="2">Uncharacterized protein</fullName>
    </submittedName>
</protein>
<sequence>MSFSRSGSISKKGKGKSCEETVGVEENSSDSMHKKVENLIFNYDDKTSPRRGKLKKSPSSKISHQNSYKPSPGNAKQKLVDDLGGGEALTKKGQCIAVKGDIPDENISASPDVQNHRSG</sequence>
<reference evidence="3" key="1">
    <citation type="submission" date="2016-06" db="EMBL/GenBank/DDBJ databases">
        <title>Parallel loss of symbiosis genes in relatives of nitrogen-fixing non-legume Parasponia.</title>
        <authorList>
            <person name="Van Velzen R."/>
            <person name="Holmer R."/>
            <person name="Bu F."/>
            <person name="Rutten L."/>
            <person name="Van Zeijl A."/>
            <person name="Liu W."/>
            <person name="Santuari L."/>
            <person name="Cao Q."/>
            <person name="Sharma T."/>
            <person name="Shen D."/>
            <person name="Roswanjaya Y."/>
            <person name="Wardhani T."/>
            <person name="Kalhor M.S."/>
            <person name="Jansen J."/>
            <person name="Van den Hoogen J."/>
            <person name="Gungor B."/>
            <person name="Hartog M."/>
            <person name="Hontelez J."/>
            <person name="Verver J."/>
            <person name="Yang W.-C."/>
            <person name="Schijlen E."/>
            <person name="Repin R."/>
            <person name="Schilthuizen M."/>
            <person name="Schranz E."/>
            <person name="Heidstra R."/>
            <person name="Miyata K."/>
            <person name="Fedorova E."/>
            <person name="Kohlen W."/>
            <person name="Bisseling T."/>
            <person name="Smit S."/>
            <person name="Geurts R."/>
        </authorList>
    </citation>
    <scope>NUCLEOTIDE SEQUENCE [LARGE SCALE GENOMIC DNA]</scope>
    <source>
        <strain evidence="3">cv. WU1-14</strain>
    </source>
</reference>
<accession>A0A2P5C9E8</accession>
<organism evidence="2 3">
    <name type="scientific">Parasponia andersonii</name>
    <name type="common">Sponia andersonii</name>
    <dbReference type="NCBI Taxonomy" id="3476"/>
    <lineage>
        <taxon>Eukaryota</taxon>
        <taxon>Viridiplantae</taxon>
        <taxon>Streptophyta</taxon>
        <taxon>Embryophyta</taxon>
        <taxon>Tracheophyta</taxon>
        <taxon>Spermatophyta</taxon>
        <taxon>Magnoliopsida</taxon>
        <taxon>eudicotyledons</taxon>
        <taxon>Gunneridae</taxon>
        <taxon>Pentapetalae</taxon>
        <taxon>rosids</taxon>
        <taxon>fabids</taxon>
        <taxon>Rosales</taxon>
        <taxon>Cannabaceae</taxon>
        <taxon>Parasponia</taxon>
    </lineage>
</organism>
<feature type="region of interest" description="Disordered" evidence="1">
    <location>
        <begin position="1"/>
        <end position="85"/>
    </location>
</feature>
<dbReference type="AlphaFoldDB" id="A0A2P5C9E8"/>
<feature type="compositionally biased region" description="Polar residues" evidence="1">
    <location>
        <begin position="107"/>
        <end position="119"/>
    </location>
</feature>
<feature type="compositionally biased region" description="Low complexity" evidence="1">
    <location>
        <begin position="1"/>
        <end position="10"/>
    </location>
</feature>
<feature type="compositionally biased region" description="Basic and acidic residues" evidence="1">
    <location>
        <begin position="31"/>
        <end position="48"/>
    </location>
</feature>
<evidence type="ECO:0000313" key="3">
    <source>
        <dbReference type="Proteomes" id="UP000237105"/>
    </source>
</evidence>
<evidence type="ECO:0000256" key="1">
    <source>
        <dbReference type="SAM" id="MobiDB-lite"/>
    </source>
</evidence>
<dbReference type="Proteomes" id="UP000237105">
    <property type="component" value="Unassembled WGS sequence"/>
</dbReference>
<evidence type="ECO:0000313" key="2">
    <source>
        <dbReference type="EMBL" id="PON57667.1"/>
    </source>
</evidence>
<feature type="compositionally biased region" description="Polar residues" evidence="1">
    <location>
        <begin position="59"/>
        <end position="69"/>
    </location>
</feature>
<feature type="compositionally biased region" description="Basic residues" evidence="1">
    <location>
        <begin position="49"/>
        <end position="58"/>
    </location>
</feature>
<comment type="caution">
    <text evidence="2">The sequence shown here is derived from an EMBL/GenBank/DDBJ whole genome shotgun (WGS) entry which is preliminary data.</text>
</comment>
<keyword evidence="3" id="KW-1185">Reference proteome</keyword>
<name>A0A2P5C9E8_PARAD</name>
<proteinExistence type="predicted"/>
<feature type="region of interest" description="Disordered" evidence="1">
    <location>
        <begin position="98"/>
        <end position="119"/>
    </location>
</feature>
<gene>
    <name evidence="2" type="ORF">PanWU01x14_172150</name>
</gene>
<dbReference type="EMBL" id="JXTB01000157">
    <property type="protein sequence ID" value="PON57667.1"/>
    <property type="molecule type" value="Genomic_DNA"/>
</dbReference>